<gene>
    <name evidence="1" type="ORF">TFUB20_01075</name>
</gene>
<reference evidence="1 2" key="1">
    <citation type="submission" date="2016-09" db="EMBL/GenBank/DDBJ databases">
        <authorList>
            <person name="Capua I."/>
            <person name="De Benedictis P."/>
            <person name="Joannis T."/>
            <person name="Lombin L.H."/>
            <person name="Cattoli G."/>
        </authorList>
    </citation>
    <scope>NUCLEOTIDE SEQUENCE [LARGE SCALE GENOMIC DNA]</scope>
    <source>
        <strain evidence="1 2">UB20</strain>
    </source>
</reference>
<sequence>MKKYKAVSPYKTVGSIKSILNDIGILTREEYFGNNQFHSCRISIGNSDISSLNIGSNGKGRSFEYTPLLVVMLNSWRGFKTTCFYLVDVLRRINSLK</sequence>
<evidence type="ECO:0000313" key="2">
    <source>
        <dbReference type="Proteomes" id="UP000182057"/>
    </source>
</evidence>
<proteinExistence type="predicted"/>
<dbReference type="Proteomes" id="UP000182057">
    <property type="component" value="Unassembled WGS sequence"/>
</dbReference>
<evidence type="ECO:0000313" key="1">
    <source>
        <dbReference type="EMBL" id="SCQ20547.1"/>
    </source>
</evidence>
<organism evidence="1 2">
    <name type="scientific">Tannerella forsythia</name>
    <name type="common">Bacteroides forsythus</name>
    <dbReference type="NCBI Taxonomy" id="28112"/>
    <lineage>
        <taxon>Bacteria</taxon>
        <taxon>Pseudomonadati</taxon>
        <taxon>Bacteroidota</taxon>
        <taxon>Bacteroidia</taxon>
        <taxon>Bacteroidales</taxon>
        <taxon>Tannerellaceae</taxon>
        <taxon>Tannerella</taxon>
    </lineage>
</organism>
<dbReference type="AlphaFoldDB" id="A0A1D3UK93"/>
<protein>
    <submittedName>
        <fullName evidence="1">Uncharacterized protein</fullName>
    </submittedName>
</protein>
<dbReference type="EMBL" id="FMMM01000037">
    <property type="protein sequence ID" value="SCQ20547.1"/>
    <property type="molecule type" value="Genomic_DNA"/>
</dbReference>
<accession>A0A1D3UK93</accession>
<name>A0A1D3UK93_TANFO</name>